<organism evidence="1 2">
    <name type="scientific">Phytophthora sojae (strain P6497)</name>
    <name type="common">Soybean stem and root rot agent</name>
    <name type="synonym">Phytophthora megasperma f. sp. glycines</name>
    <dbReference type="NCBI Taxonomy" id="1094619"/>
    <lineage>
        <taxon>Eukaryota</taxon>
        <taxon>Sar</taxon>
        <taxon>Stramenopiles</taxon>
        <taxon>Oomycota</taxon>
        <taxon>Peronosporomycetes</taxon>
        <taxon>Peronosporales</taxon>
        <taxon>Peronosporaceae</taxon>
        <taxon>Phytophthora</taxon>
    </lineage>
</organism>
<dbReference type="InParanoid" id="G4Z439"/>
<dbReference type="GeneID" id="20651512"/>
<protein>
    <submittedName>
        <fullName evidence="1">Uncharacterized protein</fullName>
    </submittedName>
</protein>
<evidence type="ECO:0000313" key="2">
    <source>
        <dbReference type="Proteomes" id="UP000002640"/>
    </source>
</evidence>
<dbReference type="AlphaFoldDB" id="G4Z439"/>
<reference evidence="1 2" key="1">
    <citation type="journal article" date="2006" name="Science">
        <title>Phytophthora genome sequences uncover evolutionary origins and mechanisms of pathogenesis.</title>
        <authorList>
            <person name="Tyler B.M."/>
            <person name="Tripathy S."/>
            <person name="Zhang X."/>
            <person name="Dehal P."/>
            <person name="Jiang R.H."/>
            <person name="Aerts A."/>
            <person name="Arredondo F.D."/>
            <person name="Baxter L."/>
            <person name="Bensasson D."/>
            <person name="Beynon J.L."/>
            <person name="Chapman J."/>
            <person name="Damasceno C.M."/>
            <person name="Dorrance A.E."/>
            <person name="Dou D."/>
            <person name="Dickerman A.W."/>
            <person name="Dubchak I.L."/>
            <person name="Garbelotto M."/>
            <person name="Gijzen M."/>
            <person name="Gordon S.G."/>
            <person name="Govers F."/>
            <person name="Grunwald N.J."/>
            <person name="Huang W."/>
            <person name="Ivors K.L."/>
            <person name="Jones R.W."/>
            <person name="Kamoun S."/>
            <person name="Krampis K."/>
            <person name="Lamour K.H."/>
            <person name="Lee M.K."/>
            <person name="McDonald W.H."/>
            <person name="Medina M."/>
            <person name="Meijer H.J."/>
            <person name="Nordberg E.K."/>
            <person name="Maclean D.J."/>
            <person name="Ospina-Giraldo M.D."/>
            <person name="Morris P.F."/>
            <person name="Phuntumart V."/>
            <person name="Putnam N.H."/>
            <person name="Rash S."/>
            <person name="Rose J.K."/>
            <person name="Sakihama Y."/>
            <person name="Salamov A.A."/>
            <person name="Savidor A."/>
            <person name="Scheuring C.F."/>
            <person name="Smith B.M."/>
            <person name="Sobral B.W."/>
            <person name="Terry A."/>
            <person name="Torto-Alalibo T.A."/>
            <person name="Win J."/>
            <person name="Xu Z."/>
            <person name="Zhang H."/>
            <person name="Grigoriev I.V."/>
            <person name="Rokhsar D.S."/>
            <person name="Boore J.L."/>
        </authorList>
    </citation>
    <scope>NUCLEOTIDE SEQUENCE [LARGE SCALE GENOMIC DNA]</scope>
    <source>
        <strain evidence="1 2">P6497</strain>
    </source>
</reference>
<dbReference type="Proteomes" id="UP000002640">
    <property type="component" value="Unassembled WGS sequence"/>
</dbReference>
<accession>G4Z439</accession>
<dbReference type="RefSeq" id="XP_009524950.1">
    <property type="nucleotide sequence ID" value="XM_009526655.1"/>
</dbReference>
<feature type="non-terminal residue" evidence="1">
    <location>
        <position position="1"/>
    </location>
</feature>
<feature type="non-terminal residue" evidence="1">
    <location>
        <position position="61"/>
    </location>
</feature>
<dbReference type="SMR" id="G4Z439"/>
<proteinExistence type="predicted"/>
<gene>
    <name evidence="1" type="ORF">PHYSODRAFT_407281</name>
</gene>
<sequence>YQVLQKGEHTGSIVNLTPKGISPVLKPEVDALLKLGMAEGRVRNMLLFKYLRDPAMLALIP</sequence>
<name>G4Z439_PHYSP</name>
<dbReference type="EMBL" id="JH159153">
    <property type="protein sequence ID" value="EGZ22233.1"/>
    <property type="molecule type" value="Genomic_DNA"/>
</dbReference>
<dbReference type="KEGG" id="psoj:PHYSODRAFT_407281"/>
<keyword evidence="2" id="KW-1185">Reference proteome</keyword>
<evidence type="ECO:0000313" key="1">
    <source>
        <dbReference type="EMBL" id="EGZ22233.1"/>
    </source>
</evidence>